<gene>
    <name evidence="2" type="ORF">KC19_3G190600</name>
</gene>
<organism evidence="2 3">
    <name type="scientific">Ceratodon purpureus</name>
    <name type="common">Fire moss</name>
    <name type="synonym">Dicranum purpureum</name>
    <dbReference type="NCBI Taxonomy" id="3225"/>
    <lineage>
        <taxon>Eukaryota</taxon>
        <taxon>Viridiplantae</taxon>
        <taxon>Streptophyta</taxon>
        <taxon>Embryophyta</taxon>
        <taxon>Bryophyta</taxon>
        <taxon>Bryophytina</taxon>
        <taxon>Bryopsida</taxon>
        <taxon>Dicranidae</taxon>
        <taxon>Pseudoditrichales</taxon>
        <taxon>Ditrichaceae</taxon>
        <taxon>Ceratodon</taxon>
    </lineage>
</organism>
<keyword evidence="3" id="KW-1185">Reference proteome</keyword>
<feature type="signal peptide" evidence="1">
    <location>
        <begin position="1"/>
        <end position="25"/>
    </location>
</feature>
<evidence type="ECO:0000256" key="1">
    <source>
        <dbReference type="SAM" id="SignalP"/>
    </source>
</evidence>
<accession>A0A8T0IMC8</accession>
<name>A0A8T0IMC8_CERPU</name>
<evidence type="ECO:0000313" key="2">
    <source>
        <dbReference type="EMBL" id="KAG0584175.1"/>
    </source>
</evidence>
<sequence length="51" mass="5863">MLPSSSCNALLYLSRWLLLLCSTQFQHSPAPRSKIHNILNRTLGEKRKPIE</sequence>
<dbReference type="EMBL" id="CM026423">
    <property type="protein sequence ID" value="KAG0584175.1"/>
    <property type="molecule type" value="Genomic_DNA"/>
</dbReference>
<feature type="chain" id="PRO_5035837448" evidence="1">
    <location>
        <begin position="26"/>
        <end position="51"/>
    </location>
</feature>
<evidence type="ECO:0000313" key="3">
    <source>
        <dbReference type="Proteomes" id="UP000822688"/>
    </source>
</evidence>
<reference evidence="2" key="1">
    <citation type="submission" date="2020-06" db="EMBL/GenBank/DDBJ databases">
        <title>WGS assembly of Ceratodon purpureus strain R40.</title>
        <authorList>
            <person name="Carey S.B."/>
            <person name="Jenkins J."/>
            <person name="Shu S."/>
            <person name="Lovell J.T."/>
            <person name="Sreedasyam A."/>
            <person name="Maumus F."/>
            <person name="Tiley G.P."/>
            <person name="Fernandez-Pozo N."/>
            <person name="Barry K."/>
            <person name="Chen C."/>
            <person name="Wang M."/>
            <person name="Lipzen A."/>
            <person name="Daum C."/>
            <person name="Saski C.A."/>
            <person name="Payton A.C."/>
            <person name="Mcbreen J.C."/>
            <person name="Conrad R.E."/>
            <person name="Kollar L.M."/>
            <person name="Olsson S."/>
            <person name="Huttunen S."/>
            <person name="Landis J.B."/>
            <person name="Wickett N.J."/>
            <person name="Johnson M.G."/>
            <person name="Rensing S.A."/>
            <person name="Grimwood J."/>
            <person name="Schmutz J."/>
            <person name="Mcdaniel S.F."/>
        </authorList>
    </citation>
    <scope>NUCLEOTIDE SEQUENCE</scope>
    <source>
        <strain evidence="2">R40</strain>
    </source>
</reference>
<proteinExistence type="predicted"/>
<keyword evidence="1" id="KW-0732">Signal</keyword>
<dbReference type="AlphaFoldDB" id="A0A8T0IMC8"/>
<protein>
    <submittedName>
        <fullName evidence="2">Uncharacterized protein</fullName>
    </submittedName>
</protein>
<comment type="caution">
    <text evidence="2">The sequence shown here is derived from an EMBL/GenBank/DDBJ whole genome shotgun (WGS) entry which is preliminary data.</text>
</comment>
<dbReference type="Proteomes" id="UP000822688">
    <property type="component" value="Chromosome 3"/>
</dbReference>